<protein>
    <submittedName>
        <fullName evidence="1">Uncharacterized protein</fullName>
    </submittedName>
</protein>
<dbReference type="AlphaFoldDB" id="A0A0P0YRS9"/>
<dbReference type="InterPro" id="IPR011050">
    <property type="entry name" value="Pectin_lyase_fold/virulence"/>
</dbReference>
<accession>A0A0P0YRS9</accession>
<name>A0A0P0YRS9_9ENTR</name>
<evidence type="ECO:0000313" key="1">
    <source>
        <dbReference type="EMBL" id="BAT23955.1"/>
    </source>
</evidence>
<reference evidence="1" key="2">
    <citation type="journal article" date="2015" name="Sci. Rep.">
        <title>Genetic analysis of capsular polysaccharide synthesis gene clusters in 79 capsular types of Klebsiella spp.</title>
        <authorList>
            <person name="Pan Y.J."/>
            <person name="Lin T.L."/>
            <person name="Chen C.T."/>
            <person name="Chen Y.Y."/>
            <person name="Hsieh P.F."/>
            <person name="Hsu C.R."/>
            <person name="Wu M.C."/>
            <person name="Wang J.T."/>
        </authorList>
    </citation>
    <scope>NUCLEOTIDE SEQUENCE</scope>
    <source>
        <strain evidence="1">4715/50</strain>
    </source>
</reference>
<dbReference type="EMBL" id="AB924588">
    <property type="protein sequence ID" value="BAT23955.1"/>
    <property type="molecule type" value="Genomic_DNA"/>
</dbReference>
<proteinExistence type="predicted"/>
<reference evidence="1" key="1">
    <citation type="submission" date="2014-04" db="EMBL/GenBank/DDBJ databases">
        <authorList>
            <person name="Harrison E."/>
        </authorList>
    </citation>
    <scope>NUCLEOTIDE SEQUENCE</scope>
    <source>
        <strain evidence="1">4715/50</strain>
    </source>
</reference>
<dbReference type="InterPro" id="IPR012334">
    <property type="entry name" value="Pectin_lyas_fold"/>
</dbReference>
<dbReference type="SUPFAM" id="SSF51126">
    <property type="entry name" value="Pectin lyase-like"/>
    <property type="match status" value="1"/>
</dbReference>
<dbReference type="Gene3D" id="2.160.20.10">
    <property type="entry name" value="Single-stranded right-handed beta-helix, Pectin lyase-like"/>
    <property type="match status" value="1"/>
</dbReference>
<sequence>MKYTRRTLLRNIFSLPILGYLGLEHKASLANDNTQLPSSKERLCSNSNPPDLSIYNIFEKLPGKSLKINNEKQFVMFENTLWKPKVQSNYPIVLKGESKDVIDILNQNFSLIITPNNDMNKTNTNIVLASHFGVKGNGIPCGEQCVAAINYIMINGGTLLFPPGEINWGKIRGNFNVKNGPNFKLLGTPGKTVFTFDNIDPIKINKLWGHSEPALITIGSNSTISSEYTSSFIMESIKIDYSRQKNQGGPTYNTMNNGAHPTPYSDGTLAIHIMYADSPILKDIEISNVYGSGICIWKCTDAIIQNVTTYNVSANQVLSADGKNESVDHFGYSIWSGASANTKISNCKAFNYRVYSCDPKLKSPHNNEQYDGKICGYIGIYCEYSPIQGNKNIESIHYEWLSDENTDKRGYAKVINCFVRGYTFGFKSESLMYIHFDNCKAIYNYIGFSIQASALIENCYINGLTIDYERCPQQGIESQRGGVCFSWWSGENNLHEQYLLNSYIESRKYQCISLGKGTVTIQHNTLRIYESAALIKTVTSFELAKVKISENRLIIDNIKPITSPEHIRITNTQKTDFSENYLYNLSNAPCELNISNGTLKNNLFNGNFKYISTTDYCVIDGNTFSDIKNRTTPEFIFLSSKNTHFSHNIIHIHHIEKIKDIIFLSKVTNFSFIKNNIIVDKNYFSENTIENSLLKTFGECQNLLLSDNIIVGSKNIKLHLLDCSGVIDILRCERNTTDSDCSLFYKINKFHAPWFISNNNWHQTYDFEINTADNISRNYKASLGDMIHFLSPTPKTAIGIIYTKDGWKSFGKFDSLM</sequence>
<organism evidence="1">
    <name type="scientific">Klebsiella sp. 4715/50</name>
    <dbReference type="NCBI Taxonomy" id="1497824"/>
    <lineage>
        <taxon>Bacteria</taxon>
        <taxon>Pseudomonadati</taxon>
        <taxon>Pseudomonadota</taxon>
        <taxon>Gammaproteobacteria</taxon>
        <taxon>Enterobacterales</taxon>
        <taxon>Enterobacteriaceae</taxon>
        <taxon>Klebsiella/Raoultella group</taxon>
        <taxon>Klebsiella</taxon>
    </lineage>
</organism>